<accession>A0A518B5F2</accession>
<dbReference type="AlphaFoldDB" id="A0A518B5F2"/>
<dbReference type="Proteomes" id="UP000317093">
    <property type="component" value="Chromosome"/>
</dbReference>
<sequence>MLTLAVGMREELTLAVGMREELTFAVGMREHASDSAHSRTIGGRAFKPAR</sequence>
<evidence type="ECO:0000313" key="1">
    <source>
        <dbReference type="EMBL" id="QDU62195.1"/>
    </source>
</evidence>
<gene>
    <name evidence="1" type="ORF">Pan216_30620</name>
</gene>
<dbReference type="KEGG" id="knv:Pan216_30620"/>
<name>A0A518B5F2_9BACT</name>
<reference evidence="1 2" key="1">
    <citation type="submission" date="2019-02" db="EMBL/GenBank/DDBJ databases">
        <title>Deep-cultivation of Planctomycetes and their phenomic and genomic characterization uncovers novel biology.</title>
        <authorList>
            <person name="Wiegand S."/>
            <person name="Jogler M."/>
            <person name="Boedeker C."/>
            <person name="Pinto D."/>
            <person name="Vollmers J."/>
            <person name="Rivas-Marin E."/>
            <person name="Kohn T."/>
            <person name="Peeters S.H."/>
            <person name="Heuer A."/>
            <person name="Rast P."/>
            <person name="Oberbeckmann S."/>
            <person name="Bunk B."/>
            <person name="Jeske O."/>
            <person name="Meyerdierks A."/>
            <person name="Storesund J.E."/>
            <person name="Kallscheuer N."/>
            <person name="Luecker S."/>
            <person name="Lage O.M."/>
            <person name="Pohl T."/>
            <person name="Merkel B.J."/>
            <person name="Hornburger P."/>
            <person name="Mueller R.-W."/>
            <person name="Bruemmer F."/>
            <person name="Labrenz M."/>
            <person name="Spormann A.M."/>
            <person name="Op den Camp H."/>
            <person name="Overmann J."/>
            <person name="Amann R."/>
            <person name="Jetten M.S.M."/>
            <person name="Mascher T."/>
            <person name="Medema M.H."/>
            <person name="Devos D.P."/>
            <person name="Kaster A.-K."/>
            <person name="Ovreas L."/>
            <person name="Rohde M."/>
            <person name="Galperin M.Y."/>
            <person name="Jogler C."/>
        </authorList>
    </citation>
    <scope>NUCLEOTIDE SEQUENCE [LARGE SCALE GENOMIC DNA]</scope>
    <source>
        <strain evidence="1 2">Pan216</strain>
    </source>
</reference>
<dbReference type="EMBL" id="CP036279">
    <property type="protein sequence ID" value="QDU62195.1"/>
    <property type="molecule type" value="Genomic_DNA"/>
</dbReference>
<keyword evidence="2" id="KW-1185">Reference proteome</keyword>
<dbReference type="RefSeq" id="WP_419192528.1">
    <property type="nucleotide sequence ID" value="NZ_CP036279.1"/>
</dbReference>
<proteinExistence type="predicted"/>
<protein>
    <submittedName>
        <fullName evidence="1">Uncharacterized protein</fullName>
    </submittedName>
</protein>
<organism evidence="1 2">
    <name type="scientific">Kolteria novifilia</name>
    <dbReference type="NCBI Taxonomy" id="2527975"/>
    <lineage>
        <taxon>Bacteria</taxon>
        <taxon>Pseudomonadati</taxon>
        <taxon>Planctomycetota</taxon>
        <taxon>Planctomycetia</taxon>
        <taxon>Kolteriales</taxon>
        <taxon>Kolteriaceae</taxon>
        <taxon>Kolteria</taxon>
    </lineage>
</organism>
<evidence type="ECO:0000313" key="2">
    <source>
        <dbReference type="Proteomes" id="UP000317093"/>
    </source>
</evidence>